<evidence type="ECO:0000313" key="3">
    <source>
        <dbReference type="Proteomes" id="UP000267096"/>
    </source>
</evidence>
<feature type="region of interest" description="Disordered" evidence="1">
    <location>
        <begin position="1"/>
        <end position="43"/>
    </location>
</feature>
<organism evidence="4">
    <name type="scientific">Anisakis simplex</name>
    <name type="common">Herring worm</name>
    <dbReference type="NCBI Taxonomy" id="6269"/>
    <lineage>
        <taxon>Eukaryota</taxon>
        <taxon>Metazoa</taxon>
        <taxon>Ecdysozoa</taxon>
        <taxon>Nematoda</taxon>
        <taxon>Chromadorea</taxon>
        <taxon>Rhabditida</taxon>
        <taxon>Spirurina</taxon>
        <taxon>Ascaridomorpha</taxon>
        <taxon>Ascaridoidea</taxon>
        <taxon>Anisakidae</taxon>
        <taxon>Anisakis</taxon>
        <taxon>Anisakis simplex complex</taxon>
    </lineage>
</organism>
<keyword evidence="3" id="KW-1185">Reference proteome</keyword>
<dbReference type="WBParaSite" id="ASIM_0000264901-mRNA-1">
    <property type="protein sequence ID" value="ASIM_0000264901-mRNA-1"/>
    <property type="gene ID" value="ASIM_0000264901"/>
</dbReference>
<dbReference type="AlphaFoldDB" id="A0A0M3J522"/>
<sequence length="118" mass="13293">MEKFLKRKPLAPTSGKTTEKPTSNQSNHSNEREESNVKSRRSESNLLWTNVRGNIDAVNALFDVAKLSHLKVGGFEGFVINTTFCLLRLKCHRFSPRNILGDMLGICCLKFGVSLQIR</sequence>
<evidence type="ECO:0000313" key="2">
    <source>
        <dbReference type="EMBL" id="VDK20066.1"/>
    </source>
</evidence>
<gene>
    <name evidence="2" type="ORF">ASIM_LOCUS2507</name>
</gene>
<accession>A0A0M3J522</accession>
<reference evidence="4" key="1">
    <citation type="submission" date="2017-02" db="UniProtKB">
        <authorList>
            <consortium name="WormBaseParasite"/>
        </authorList>
    </citation>
    <scope>IDENTIFICATION</scope>
</reference>
<feature type="compositionally biased region" description="Polar residues" evidence="1">
    <location>
        <begin position="14"/>
        <end position="28"/>
    </location>
</feature>
<feature type="compositionally biased region" description="Basic and acidic residues" evidence="1">
    <location>
        <begin position="29"/>
        <end position="43"/>
    </location>
</feature>
<evidence type="ECO:0000256" key="1">
    <source>
        <dbReference type="SAM" id="MobiDB-lite"/>
    </source>
</evidence>
<dbReference type="EMBL" id="UYRR01003397">
    <property type="protein sequence ID" value="VDK20066.1"/>
    <property type="molecule type" value="Genomic_DNA"/>
</dbReference>
<name>A0A0M3J522_ANISI</name>
<protein>
    <submittedName>
        <fullName evidence="4">RNase H domain-containing protein</fullName>
    </submittedName>
</protein>
<evidence type="ECO:0000313" key="4">
    <source>
        <dbReference type="WBParaSite" id="ASIM_0000264901-mRNA-1"/>
    </source>
</evidence>
<dbReference type="Proteomes" id="UP000267096">
    <property type="component" value="Unassembled WGS sequence"/>
</dbReference>
<reference evidence="2 3" key="2">
    <citation type="submission" date="2018-11" db="EMBL/GenBank/DDBJ databases">
        <authorList>
            <consortium name="Pathogen Informatics"/>
        </authorList>
    </citation>
    <scope>NUCLEOTIDE SEQUENCE [LARGE SCALE GENOMIC DNA]</scope>
</reference>
<proteinExistence type="predicted"/>